<proteinExistence type="predicted"/>
<organism evidence="3 4">
    <name type="scientific">Fredinandcohnia salidurans</name>
    <dbReference type="NCBI Taxonomy" id="2595041"/>
    <lineage>
        <taxon>Bacteria</taxon>
        <taxon>Bacillati</taxon>
        <taxon>Bacillota</taxon>
        <taxon>Bacilli</taxon>
        <taxon>Bacillales</taxon>
        <taxon>Bacillaceae</taxon>
        <taxon>Fredinandcohnia</taxon>
    </lineage>
</organism>
<evidence type="ECO:0000256" key="1">
    <source>
        <dbReference type="SAM" id="Phobius"/>
    </source>
</evidence>
<keyword evidence="1" id="KW-0812">Transmembrane</keyword>
<evidence type="ECO:0000313" key="4">
    <source>
        <dbReference type="Proteomes" id="UP001597227"/>
    </source>
</evidence>
<name>A0ABW4MJ66_9BACI</name>
<dbReference type="SUPFAM" id="SSF56300">
    <property type="entry name" value="Metallo-dependent phosphatases"/>
    <property type="match status" value="1"/>
</dbReference>
<feature type="transmembrane region" description="Helical" evidence="1">
    <location>
        <begin position="28"/>
        <end position="49"/>
    </location>
</feature>
<dbReference type="RefSeq" id="WP_388035138.1">
    <property type="nucleotide sequence ID" value="NZ_JBHUEK010000007.1"/>
</dbReference>
<dbReference type="Proteomes" id="UP001597227">
    <property type="component" value="Unassembled WGS sequence"/>
</dbReference>
<evidence type="ECO:0000313" key="3">
    <source>
        <dbReference type="EMBL" id="MFD1777651.1"/>
    </source>
</evidence>
<sequence length="320" mass="35874">MVILVLSLSIFVGYSTSSAVLQTIGYYWLTLTGYGLILLPIAILLFFLFKKKGIRVIGFGVLFVYILIFGFGTFYAWNPVERTYEVSMNKNSDRDHLKILMASDFHLGSIVGENHLKKLAHLVEETRPDIVLIPGDLIDDHIEPFLKENMGQTMMKIKAPLGVYATLGNHDYYGSDDEKIVEEMEKLGIEVLTDEVTLIENGIYIIGRNDDTDDNRAGINELVATLDQSKPMIMLDHQPNEPNELDAAMESGVDLLLSGHTHRGQMFPGNLITNMLYENDYGLLKKGDFYSIVSSGFGTWGPPLRLGTRSEVVVINVEFK</sequence>
<feature type="domain" description="Calcineurin-like phosphoesterase" evidence="2">
    <location>
        <begin position="97"/>
        <end position="263"/>
    </location>
</feature>
<keyword evidence="4" id="KW-1185">Reference proteome</keyword>
<dbReference type="PANTHER" id="PTHR31302:SF0">
    <property type="entry name" value="TRANSMEMBRANE PROTEIN WITH METALLOPHOSPHOESTERASE DOMAIN"/>
    <property type="match status" value="1"/>
</dbReference>
<dbReference type="CDD" id="cd07385">
    <property type="entry name" value="MPP_YkuE_C"/>
    <property type="match status" value="1"/>
</dbReference>
<dbReference type="Pfam" id="PF00149">
    <property type="entry name" value="Metallophos"/>
    <property type="match status" value="1"/>
</dbReference>
<keyword evidence="1" id="KW-1133">Transmembrane helix</keyword>
<accession>A0ABW4MJ66</accession>
<dbReference type="EMBL" id="JBHUEK010000007">
    <property type="protein sequence ID" value="MFD1777651.1"/>
    <property type="molecule type" value="Genomic_DNA"/>
</dbReference>
<reference evidence="4" key="1">
    <citation type="journal article" date="2019" name="Int. J. Syst. Evol. Microbiol.">
        <title>The Global Catalogue of Microorganisms (GCM) 10K type strain sequencing project: providing services to taxonomists for standard genome sequencing and annotation.</title>
        <authorList>
            <consortium name="The Broad Institute Genomics Platform"/>
            <consortium name="The Broad Institute Genome Sequencing Center for Infectious Disease"/>
            <person name="Wu L."/>
            <person name="Ma J."/>
        </authorList>
    </citation>
    <scope>NUCLEOTIDE SEQUENCE [LARGE SCALE GENOMIC DNA]</scope>
    <source>
        <strain evidence="4">CCUG 15531</strain>
    </source>
</reference>
<gene>
    <name evidence="3" type="ORF">ACFSFW_03155</name>
</gene>
<feature type="transmembrane region" description="Helical" evidence="1">
    <location>
        <begin position="56"/>
        <end position="77"/>
    </location>
</feature>
<dbReference type="InterPro" id="IPR029052">
    <property type="entry name" value="Metallo-depent_PP-like"/>
</dbReference>
<protein>
    <submittedName>
        <fullName evidence="3">Metallophosphoesterase</fullName>
    </submittedName>
</protein>
<dbReference type="InterPro" id="IPR051158">
    <property type="entry name" value="Metallophosphoesterase_sf"/>
</dbReference>
<evidence type="ECO:0000259" key="2">
    <source>
        <dbReference type="Pfam" id="PF00149"/>
    </source>
</evidence>
<dbReference type="PANTHER" id="PTHR31302">
    <property type="entry name" value="TRANSMEMBRANE PROTEIN WITH METALLOPHOSPHOESTERASE DOMAIN-RELATED"/>
    <property type="match status" value="1"/>
</dbReference>
<keyword evidence="1" id="KW-0472">Membrane</keyword>
<dbReference type="InterPro" id="IPR004843">
    <property type="entry name" value="Calcineurin-like_PHP"/>
</dbReference>
<dbReference type="Gene3D" id="3.60.21.10">
    <property type="match status" value="1"/>
</dbReference>
<comment type="caution">
    <text evidence="3">The sequence shown here is derived from an EMBL/GenBank/DDBJ whole genome shotgun (WGS) entry which is preliminary data.</text>
</comment>